<gene>
    <name evidence="2" type="ORF">BcepF1.067</name>
</gene>
<proteinExistence type="predicted"/>
<dbReference type="PROSITE" id="PS50943">
    <property type="entry name" value="HTH_CROC1"/>
    <property type="match status" value="1"/>
</dbReference>
<reference evidence="2 3" key="1">
    <citation type="submission" date="2006-12" db="EMBL/GenBank/DDBJ databases">
        <title>Genomic analysis of Burkholderia ambifaria phage BcepF1, a member of the Bcep781- like phage supergroup.</title>
        <authorList>
            <person name="Summer E.J."/>
            <person name="Robinson S."/>
            <person name="Haines C."/>
            <person name="Adams B."/>
            <person name="Daggett M."/>
            <person name="Landua J."/>
            <person name="Swanson S."/>
            <person name="Vorndam W."/>
            <person name="Morrison W."/>
            <person name="Nail K."/>
            <person name="Gonzalez C."/>
            <person name="Young R."/>
        </authorList>
    </citation>
    <scope>NUCLEOTIDE SEQUENCE [LARGE SCALE GENOMIC DNA]</scope>
</reference>
<dbReference type="RefSeq" id="YP_001039751.1">
    <property type="nucleotide sequence ID" value="NC_009015.1"/>
</dbReference>
<accession>A1YZX1</accession>
<dbReference type="EMBL" id="EF153632">
    <property type="protein sequence ID" value="ABL96798.1"/>
    <property type="molecule type" value="Genomic_DNA"/>
</dbReference>
<organism evidence="2 3">
    <name type="scientific">Burkholderia phage BcepF1</name>
    <dbReference type="NCBI Taxonomy" id="2886897"/>
    <lineage>
        <taxon>Viruses</taxon>
        <taxon>Duplodnaviria</taxon>
        <taxon>Heunggongvirae</taxon>
        <taxon>Uroviricota</taxon>
        <taxon>Caudoviricetes</taxon>
        <taxon>Lindbergviridae</taxon>
        <taxon>Bcepfunavirus</taxon>
        <taxon>Bcepfunavirus bcepF1</taxon>
    </lineage>
</organism>
<dbReference type="CDD" id="cd00093">
    <property type="entry name" value="HTH_XRE"/>
    <property type="match status" value="1"/>
</dbReference>
<name>A1YZX1_9CAUD</name>
<evidence type="ECO:0000259" key="1">
    <source>
        <dbReference type="PROSITE" id="PS50943"/>
    </source>
</evidence>
<dbReference type="SUPFAM" id="SSF47413">
    <property type="entry name" value="lambda repressor-like DNA-binding domains"/>
    <property type="match status" value="1"/>
</dbReference>
<dbReference type="GO" id="GO:0003677">
    <property type="term" value="F:DNA binding"/>
    <property type="evidence" value="ECO:0007669"/>
    <property type="project" value="InterPro"/>
</dbReference>
<protein>
    <recommendedName>
        <fullName evidence="1">HTH cro/C1-type domain-containing protein</fullName>
    </recommendedName>
</protein>
<dbReference type="Proteomes" id="UP000001793">
    <property type="component" value="Segment"/>
</dbReference>
<feature type="domain" description="HTH cro/C1-type" evidence="1">
    <location>
        <begin position="20"/>
        <end position="74"/>
    </location>
</feature>
<dbReference type="GeneID" id="4818314"/>
<dbReference type="Pfam" id="PF01381">
    <property type="entry name" value="HTH_3"/>
    <property type="match status" value="1"/>
</dbReference>
<evidence type="ECO:0000313" key="3">
    <source>
        <dbReference type="Proteomes" id="UP000001793"/>
    </source>
</evidence>
<dbReference type="InterPro" id="IPR010982">
    <property type="entry name" value="Lambda_DNA-bd_dom_sf"/>
</dbReference>
<sequence>MATKKQNTAVKAPKTAAEILKAAIAKADMTQSAAAEAMGMHIQNLHRYLTGERRVSVKIAKRAETYLGSEFVSAAKLIRAQAETDIFNIDDVEID</sequence>
<dbReference type="InterPro" id="IPR001387">
    <property type="entry name" value="Cro/C1-type_HTH"/>
</dbReference>
<dbReference type="SMART" id="SM00530">
    <property type="entry name" value="HTH_XRE"/>
    <property type="match status" value="1"/>
</dbReference>
<keyword evidence="3" id="KW-1185">Reference proteome</keyword>
<evidence type="ECO:0000313" key="2">
    <source>
        <dbReference type="EMBL" id="ABL96798.1"/>
    </source>
</evidence>
<dbReference type="KEGG" id="vg:4818314"/>
<dbReference type="Gene3D" id="1.10.260.40">
    <property type="entry name" value="lambda repressor-like DNA-binding domains"/>
    <property type="match status" value="1"/>
</dbReference>